<evidence type="ECO:0000313" key="1">
    <source>
        <dbReference type="EMBL" id="OBV10795.1"/>
    </source>
</evidence>
<sequence>MAGSLALRGKVLRAADEGLRLPATEMLLERSLVRGLGGSAAITVRREWRIAFSPQGRGAVVTGTQVGASVDAPPALAELARLEQQREEQGLFPIMLSDTGLIVSHGRTMVSPTDLAAVVRTAEALVARLPGSPSGRDAVRRYLAEMDRAGAGQFDRLPADLLFPSGSPLHRIETVALPEGRTGQFELTWEARKVAGAGWLAEGQRRVITRLEGMERRSLEVWRLRPA</sequence>
<organism evidence="1 2">
    <name type="scientific">Erythrobacter dokdonensis DSW-74</name>
    <dbReference type="NCBI Taxonomy" id="1300349"/>
    <lineage>
        <taxon>Bacteria</taxon>
        <taxon>Pseudomonadati</taxon>
        <taxon>Pseudomonadota</taxon>
        <taxon>Alphaproteobacteria</taxon>
        <taxon>Sphingomonadales</taxon>
        <taxon>Erythrobacteraceae</taxon>
        <taxon>Erythrobacter/Porphyrobacter group</taxon>
        <taxon>Erythrobacter</taxon>
    </lineage>
</organism>
<reference evidence="1 2" key="1">
    <citation type="submission" date="2016-06" db="EMBL/GenBank/DDBJ databases">
        <title>Genome sequence of Porphyrobacter dokdonensis DSW-74.</title>
        <authorList>
            <person name="Kim J.F."/>
            <person name="Song J.Y."/>
        </authorList>
    </citation>
    <scope>NUCLEOTIDE SEQUENCE [LARGE SCALE GENOMIC DNA]</scope>
    <source>
        <strain evidence="1 2">DSW-74</strain>
    </source>
</reference>
<gene>
    <name evidence="1" type="ORF">I603_2008</name>
</gene>
<dbReference type="Proteomes" id="UP000092484">
    <property type="component" value="Unassembled WGS sequence"/>
</dbReference>
<dbReference type="EMBL" id="LZYB01000004">
    <property type="protein sequence ID" value="OBV10795.1"/>
    <property type="molecule type" value="Genomic_DNA"/>
</dbReference>
<accession>A0A1A7BHW4</accession>
<evidence type="ECO:0000313" key="2">
    <source>
        <dbReference type="Proteomes" id="UP000092484"/>
    </source>
</evidence>
<dbReference type="AlphaFoldDB" id="A0A1A7BHW4"/>
<name>A0A1A7BHW4_9SPHN</name>
<proteinExistence type="predicted"/>
<dbReference type="RefSeq" id="WP_068864574.1">
    <property type="nucleotide sequence ID" value="NZ_LZYB01000004.1"/>
</dbReference>
<dbReference type="STRING" id="1300349.I603_2008"/>
<protein>
    <submittedName>
        <fullName evidence="1">Uncharacterized protein</fullName>
    </submittedName>
</protein>
<keyword evidence="2" id="KW-1185">Reference proteome</keyword>
<comment type="caution">
    <text evidence="1">The sequence shown here is derived from an EMBL/GenBank/DDBJ whole genome shotgun (WGS) entry which is preliminary data.</text>
</comment>